<evidence type="ECO:0000256" key="1">
    <source>
        <dbReference type="ARBA" id="ARBA00003330"/>
    </source>
</evidence>
<evidence type="ECO:0000256" key="3">
    <source>
        <dbReference type="ARBA" id="ARBA00022559"/>
    </source>
</evidence>
<comment type="similarity">
    <text evidence="9">Belongs to the peroxiredoxin family. BCP/PrxQ subfamily.</text>
</comment>
<evidence type="ECO:0000256" key="7">
    <source>
        <dbReference type="ARBA" id="ARBA00023284"/>
    </source>
</evidence>
<comment type="catalytic activity">
    <reaction evidence="11">
        <text>a hydroperoxide + [thioredoxin]-dithiol = an alcohol + [thioredoxin]-disulfide + H2O</text>
        <dbReference type="Rhea" id="RHEA:62620"/>
        <dbReference type="Rhea" id="RHEA-COMP:10698"/>
        <dbReference type="Rhea" id="RHEA-COMP:10700"/>
        <dbReference type="ChEBI" id="CHEBI:15377"/>
        <dbReference type="ChEBI" id="CHEBI:29950"/>
        <dbReference type="ChEBI" id="CHEBI:30879"/>
        <dbReference type="ChEBI" id="CHEBI:35924"/>
        <dbReference type="ChEBI" id="CHEBI:50058"/>
        <dbReference type="EC" id="1.11.1.24"/>
    </reaction>
</comment>
<comment type="function">
    <text evidence="1">Thiol-specific peroxidase that catalyzes the reduction of hydrogen peroxide and organic hydroperoxides to water and alcohols, respectively. Plays a role in cell protection against oxidative stress by detoxifying peroxides and as sensor of hydrogen peroxide-mediated signaling events.</text>
</comment>
<keyword evidence="4" id="KW-0049">Antioxidant</keyword>
<protein>
    <recommendedName>
        <fullName evidence="2">thioredoxin-dependent peroxiredoxin</fullName>
        <ecNumber evidence="2">1.11.1.24</ecNumber>
    </recommendedName>
    <alternativeName>
        <fullName evidence="10">Bacterioferritin comigratory protein</fullName>
    </alternativeName>
    <alternativeName>
        <fullName evidence="8">Thioredoxin peroxidase</fullName>
    </alternativeName>
</protein>
<dbReference type="InterPro" id="IPR050924">
    <property type="entry name" value="Peroxiredoxin_BCP/PrxQ"/>
</dbReference>
<dbReference type="PROSITE" id="PS51352">
    <property type="entry name" value="THIOREDOXIN_2"/>
    <property type="match status" value="1"/>
</dbReference>
<proteinExistence type="inferred from homology"/>
<dbReference type="PANTHER" id="PTHR42801">
    <property type="entry name" value="THIOREDOXIN-DEPENDENT PEROXIDE REDUCTASE"/>
    <property type="match status" value="1"/>
</dbReference>
<evidence type="ECO:0000256" key="4">
    <source>
        <dbReference type="ARBA" id="ARBA00022862"/>
    </source>
</evidence>
<evidence type="ECO:0000256" key="2">
    <source>
        <dbReference type="ARBA" id="ARBA00013017"/>
    </source>
</evidence>
<comment type="caution">
    <text evidence="13">The sequence shown here is derived from an EMBL/GenBank/DDBJ whole genome shotgun (WGS) entry which is preliminary data.</text>
</comment>
<reference evidence="14" key="1">
    <citation type="journal article" date="2019" name="Int. J. Syst. Evol. Microbiol.">
        <title>The Global Catalogue of Microorganisms (GCM) 10K type strain sequencing project: providing services to taxonomists for standard genome sequencing and annotation.</title>
        <authorList>
            <consortium name="The Broad Institute Genomics Platform"/>
            <consortium name="The Broad Institute Genome Sequencing Center for Infectious Disease"/>
            <person name="Wu L."/>
            <person name="Ma J."/>
        </authorList>
    </citation>
    <scope>NUCLEOTIDE SEQUENCE [LARGE SCALE GENOMIC DNA]</scope>
    <source>
        <strain evidence="14">JCM 17442</strain>
    </source>
</reference>
<keyword evidence="6" id="KW-1015">Disulfide bond</keyword>
<keyword evidence="5" id="KW-0560">Oxidoreductase</keyword>
<evidence type="ECO:0000256" key="8">
    <source>
        <dbReference type="ARBA" id="ARBA00032824"/>
    </source>
</evidence>
<dbReference type="RefSeq" id="WP_344795236.1">
    <property type="nucleotide sequence ID" value="NZ_BAABAU010000001.1"/>
</dbReference>
<evidence type="ECO:0000256" key="6">
    <source>
        <dbReference type="ARBA" id="ARBA00023157"/>
    </source>
</evidence>
<evidence type="ECO:0000313" key="14">
    <source>
        <dbReference type="Proteomes" id="UP001501594"/>
    </source>
</evidence>
<dbReference type="Pfam" id="PF00578">
    <property type="entry name" value="AhpC-TSA"/>
    <property type="match status" value="1"/>
</dbReference>
<keyword evidence="3" id="KW-0575">Peroxidase</keyword>
<keyword evidence="14" id="KW-1185">Reference proteome</keyword>
<dbReference type="PANTHER" id="PTHR42801:SF7">
    <property type="entry name" value="SLL1159 PROTEIN"/>
    <property type="match status" value="1"/>
</dbReference>
<feature type="domain" description="Thioredoxin" evidence="12">
    <location>
        <begin position="51"/>
        <end position="226"/>
    </location>
</feature>
<dbReference type="InterPro" id="IPR000866">
    <property type="entry name" value="AhpC/TSA"/>
</dbReference>
<dbReference type="Proteomes" id="UP001501594">
    <property type="component" value="Unassembled WGS sequence"/>
</dbReference>
<gene>
    <name evidence="13" type="ORF">GCM10022256_18260</name>
</gene>
<organism evidence="13 14">
    <name type="scientific">Frondihabitans peucedani</name>
    <dbReference type="NCBI Taxonomy" id="598626"/>
    <lineage>
        <taxon>Bacteria</taxon>
        <taxon>Bacillati</taxon>
        <taxon>Actinomycetota</taxon>
        <taxon>Actinomycetes</taxon>
        <taxon>Micrococcales</taxon>
        <taxon>Microbacteriaceae</taxon>
        <taxon>Frondihabitans</taxon>
    </lineage>
</organism>
<evidence type="ECO:0000256" key="5">
    <source>
        <dbReference type="ARBA" id="ARBA00023002"/>
    </source>
</evidence>
<evidence type="ECO:0000256" key="9">
    <source>
        <dbReference type="ARBA" id="ARBA00038489"/>
    </source>
</evidence>
<dbReference type="EMBL" id="BAABAU010000001">
    <property type="protein sequence ID" value="GAA4266214.1"/>
    <property type="molecule type" value="Genomic_DNA"/>
</dbReference>
<dbReference type="InterPro" id="IPR013766">
    <property type="entry name" value="Thioredoxin_domain"/>
</dbReference>
<evidence type="ECO:0000259" key="12">
    <source>
        <dbReference type="PROSITE" id="PS51352"/>
    </source>
</evidence>
<dbReference type="EC" id="1.11.1.24" evidence="2"/>
<evidence type="ECO:0000313" key="13">
    <source>
        <dbReference type="EMBL" id="GAA4266214.1"/>
    </source>
</evidence>
<evidence type="ECO:0000256" key="10">
    <source>
        <dbReference type="ARBA" id="ARBA00041373"/>
    </source>
</evidence>
<dbReference type="InterPro" id="IPR036249">
    <property type="entry name" value="Thioredoxin-like_sf"/>
</dbReference>
<dbReference type="CDD" id="cd02970">
    <property type="entry name" value="PRX_like2"/>
    <property type="match status" value="1"/>
</dbReference>
<accession>A0ABP8E2G0</accession>
<evidence type="ECO:0000256" key="11">
    <source>
        <dbReference type="ARBA" id="ARBA00049091"/>
    </source>
</evidence>
<name>A0ABP8E2G0_9MICO</name>
<keyword evidence="7" id="KW-0676">Redox-active center</keyword>
<sequence length="229" mass="23789">MTVDSTAPESIAAQVAEFNDGFTAQIGPELSAVFDAEQTALREAGVPGDAVAAGDVLDTSVALQSPAGETVVLADALRGAGTVVVFYRGAWCPYCNLTLKTYQRDLLPILRERGLGLVAISPQNPEASELAVTNGELGFTVLSDPGNALSRSLGIVTEPTADARRAHTALGFDVADSNADATGDIPFPTVLVVDGDGRVVFADVHVDYTTRTEVDEIVAATEELAEKAA</sequence>
<dbReference type="SUPFAM" id="SSF52833">
    <property type="entry name" value="Thioredoxin-like"/>
    <property type="match status" value="1"/>
</dbReference>
<dbReference type="Gene3D" id="3.40.30.10">
    <property type="entry name" value="Glutaredoxin"/>
    <property type="match status" value="1"/>
</dbReference>